<name>A0ABU1F9Y5_9RHOB</name>
<feature type="transmembrane region" description="Helical" evidence="9">
    <location>
        <begin position="193"/>
        <end position="220"/>
    </location>
</feature>
<feature type="transmembrane region" description="Helical" evidence="9">
    <location>
        <begin position="149"/>
        <end position="167"/>
    </location>
</feature>
<protein>
    <submittedName>
        <fullName evidence="10">Metal ABC transporter permease</fullName>
    </submittedName>
</protein>
<dbReference type="Pfam" id="PF00950">
    <property type="entry name" value="ABC-3"/>
    <property type="match status" value="1"/>
</dbReference>
<comment type="similarity">
    <text evidence="2 8">Belongs to the ABC-3 integral membrane protein family.</text>
</comment>
<feature type="transmembrane region" description="Helical" evidence="9">
    <location>
        <begin position="232"/>
        <end position="253"/>
    </location>
</feature>
<evidence type="ECO:0000313" key="11">
    <source>
        <dbReference type="Proteomes" id="UP001247754"/>
    </source>
</evidence>
<keyword evidence="6 9" id="KW-1133">Transmembrane helix</keyword>
<evidence type="ECO:0000256" key="7">
    <source>
        <dbReference type="ARBA" id="ARBA00023136"/>
    </source>
</evidence>
<evidence type="ECO:0000256" key="3">
    <source>
        <dbReference type="ARBA" id="ARBA00022448"/>
    </source>
</evidence>
<evidence type="ECO:0000256" key="5">
    <source>
        <dbReference type="ARBA" id="ARBA00022692"/>
    </source>
</evidence>
<organism evidence="10 11">
    <name type="scientific">Ruixingdingia sedimenti</name>
    <dbReference type="NCBI Taxonomy" id="3073604"/>
    <lineage>
        <taxon>Bacteria</taxon>
        <taxon>Pseudomonadati</taxon>
        <taxon>Pseudomonadota</taxon>
        <taxon>Alphaproteobacteria</taxon>
        <taxon>Rhodobacterales</taxon>
        <taxon>Paracoccaceae</taxon>
        <taxon>Ruixingdingia</taxon>
    </lineage>
</organism>
<feature type="transmembrane region" description="Helical" evidence="9">
    <location>
        <begin position="259"/>
        <end position="280"/>
    </location>
</feature>
<feature type="transmembrane region" description="Helical" evidence="9">
    <location>
        <begin position="98"/>
        <end position="116"/>
    </location>
</feature>
<gene>
    <name evidence="10" type="ORF">RGD00_11555</name>
</gene>
<comment type="caution">
    <text evidence="10">The sequence shown here is derived from an EMBL/GenBank/DDBJ whole genome shotgun (WGS) entry which is preliminary data.</text>
</comment>
<keyword evidence="4" id="KW-1003">Cell membrane</keyword>
<evidence type="ECO:0000256" key="1">
    <source>
        <dbReference type="ARBA" id="ARBA00004651"/>
    </source>
</evidence>
<reference evidence="10 11" key="1">
    <citation type="submission" date="2023-09" db="EMBL/GenBank/DDBJ databases">
        <title>Xinfangfangia sedmenti sp. nov., isolated the sedment.</title>
        <authorList>
            <person name="Xu L."/>
        </authorList>
    </citation>
    <scope>NUCLEOTIDE SEQUENCE [LARGE SCALE GENOMIC DNA]</scope>
    <source>
        <strain evidence="10 11">LG-4</strain>
    </source>
</reference>
<keyword evidence="7 9" id="KW-0472">Membrane</keyword>
<dbReference type="InterPro" id="IPR001626">
    <property type="entry name" value="ABC_TroCD"/>
</dbReference>
<comment type="subcellular location">
    <subcellularLocation>
        <location evidence="1 8">Cell membrane</location>
        <topology evidence="1 8">Multi-pass membrane protein</topology>
    </subcellularLocation>
</comment>
<evidence type="ECO:0000256" key="8">
    <source>
        <dbReference type="RuleBase" id="RU003943"/>
    </source>
</evidence>
<accession>A0ABU1F9Y5</accession>
<evidence type="ECO:0000256" key="2">
    <source>
        <dbReference type="ARBA" id="ARBA00008034"/>
    </source>
</evidence>
<dbReference type="SUPFAM" id="SSF81345">
    <property type="entry name" value="ABC transporter involved in vitamin B12 uptake, BtuC"/>
    <property type="match status" value="1"/>
</dbReference>
<dbReference type="RefSeq" id="WP_310457486.1">
    <property type="nucleotide sequence ID" value="NZ_JAVKPH010000012.1"/>
</dbReference>
<sequence>MIEAFFLSIPAMIVLTGALVGIAASLPGTFLVLRGNAMLTDAISHSIVLGIVLVWMATGAVAGPWQILGAVLAGLATVALTEALAATRLLRHDAATGLVFPALFAAGVLLINLNARNLHLDVHAVLLGEIGFVWLDTLTLAGIEVPRSVVWLTVIAVLNGAVVLALFKELKLATFDPGLAAALGLRPRLMANLVLALTSATAVAAFDAVGAVLFVAFAIVPPATALLLTDRLGVMVWLAMGLAVAAAMLGYPLAVAGDVSIGGVMALVAGAFFAAAFLAAPRHGVVARALRQRRERVEHDARTLAAHLASHAGTPEEAEENTAEGLADHLHWAAPRIRRVILHALDRGLIRREGALLTLTPKGEAVAAAAVGVRDRVEG</sequence>
<keyword evidence="11" id="KW-1185">Reference proteome</keyword>
<feature type="transmembrane region" description="Helical" evidence="9">
    <location>
        <begin position="6"/>
        <end position="33"/>
    </location>
</feature>
<dbReference type="EMBL" id="JAVKPH010000012">
    <property type="protein sequence ID" value="MDR5653244.1"/>
    <property type="molecule type" value="Genomic_DNA"/>
</dbReference>
<dbReference type="Proteomes" id="UP001247754">
    <property type="component" value="Unassembled WGS sequence"/>
</dbReference>
<evidence type="ECO:0000313" key="10">
    <source>
        <dbReference type="EMBL" id="MDR5653244.1"/>
    </source>
</evidence>
<dbReference type="PANTHER" id="PTHR30477:SF8">
    <property type="entry name" value="METAL TRANSPORT SYSTEM MEMBRANE PROTEIN CT_070-RELATED"/>
    <property type="match status" value="1"/>
</dbReference>
<feature type="transmembrane region" description="Helical" evidence="9">
    <location>
        <begin position="42"/>
        <end position="61"/>
    </location>
</feature>
<evidence type="ECO:0000256" key="4">
    <source>
        <dbReference type="ARBA" id="ARBA00022475"/>
    </source>
</evidence>
<dbReference type="PANTHER" id="PTHR30477">
    <property type="entry name" value="ABC-TRANSPORTER METAL-BINDING PROTEIN"/>
    <property type="match status" value="1"/>
</dbReference>
<feature type="transmembrane region" description="Helical" evidence="9">
    <location>
        <begin position="67"/>
        <end position="86"/>
    </location>
</feature>
<keyword evidence="3 8" id="KW-0813">Transport</keyword>
<evidence type="ECO:0000256" key="9">
    <source>
        <dbReference type="SAM" id="Phobius"/>
    </source>
</evidence>
<dbReference type="Gene3D" id="1.10.3470.10">
    <property type="entry name" value="ABC transporter involved in vitamin B12 uptake, BtuC"/>
    <property type="match status" value="1"/>
</dbReference>
<keyword evidence="5 8" id="KW-0812">Transmembrane</keyword>
<dbReference type="CDD" id="cd06550">
    <property type="entry name" value="TM_ABC_iron-siderophores_like"/>
    <property type="match status" value="1"/>
</dbReference>
<proteinExistence type="inferred from homology"/>
<evidence type="ECO:0000256" key="6">
    <source>
        <dbReference type="ARBA" id="ARBA00022989"/>
    </source>
</evidence>
<dbReference type="InterPro" id="IPR037294">
    <property type="entry name" value="ABC_BtuC-like"/>
</dbReference>